<evidence type="ECO:0000313" key="1">
    <source>
        <dbReference type="EMBL" id="RMT12399.1"/>
    </source>
</evidence>
<dbReference type="Proteomes" id="UP000276194">
    <property type="component" value="Unassembled WGS sequence"/>
</dbReference>
<proteinExistence type="predicted"/>
<name>A0A3M5IN13_PSEA0</name>
<dbReference type="AlphaFoldDB" id="A0A3M5IN13"/>
<organism evidence="1 2">
    <name type="scientific">Pseudomonas amygdali pv. mori</name>
    <dbReference type="NCBI Taxonomy" id="34065"/>
    <lineage>
        <taxon>Bacteria</taxon>
        <taxon>Pseudomonadati</taxon>
        <taxon>Pseudomonadota</taxon>
        <taxon>Gammaproteobacteria</taxon>
        <taxon>Pseudomonadales</taxon>
        <taxon>Pseudomonadaceae</taxon>
        <taxon>Pseudomonas</taxon>
        <taxon>Pseudomonas amygdali</taxon>
    </lineage>
</organism>
<dbReference type="RefSeq" id="WP_122323185.1">
    <property type="nucleotide sequence ID" value="NZ_RBTD01000455.1"/>
</dbReference>
<evidence type="ECO:0000313" key="2">
    <source>
        <dbReference type="Proteomes" id="UP000276194"/>
    </source>
</evidence>
<sequence length="292" mass="33413">MNYTSVSDRQKFLVSQLSAFDADHYIVIVKPNAALRRKGKTDLTINHIPRTSGFRSTGYAVEDFMQPRLWNCLSKYNSDGYTITVKCKSTKYHYVALYDVSHSELTRLVEAEGASPCFVSFLSENDRLERFYSVVLRFRVTDHKKDTIYAKKVASSFQSKFGLKKIDDLEACIPLAGFWDKKSGTLVKPNRAKDRDCEVCAGRLATFVKGGLADLQDEPEAPVIDRSGNDDFYFESCLQMMVYNANKAGDVIDEADIERRLINKLVKEHYHIDQIKGFFVQREMPKEEVCNF</sequence>
<accession>A0A3M5IN13</accession>
<comment type="caution">
    <text evidence="1">The sequence shown here is derived from an EMBL/GenBank/DDBJ whole genome shotgun (WGS) entry which is preliminary data.</text>
</comment>
<dbReference type="EMBL" id="RBTD01000455">
    <property type="protein sequence ID" value="RMT12399.1"/>
    <property type="molecule type" value="Genomic_DNA"/>
</dbReference>
<gene>
    <name evidence="1" type="ORF">ALP52_00813</name>
</gene>
<reference evidence="1 2" key="1">
    <citation type="submission" date="2018-08" db="EMBL/GenBank/DDBJ databases">
        <title>Recombination of ecologically and evolutionarily significant loci maintains genetic cohesion in the Pseudomonas syringae species complex.</title>
        <authorList>
            <person name="Dillon M."/>
            <person name="Thakur S."/>
            <person name="Almeida R.N.D."/>
            <person name="Weir B.S."/>
            <person name="Guttman D.S."/>
        </authorList>
    </citation>
    <scope>NUCLEOTIDE SEQUENCE [LARGE SCALE GENOMIC DNA]</scope>
    <source>
        <strain evidence="1 2">ICMP 6941</strain>
    </source>
</reference>
<protein>
    <submittedName>
        <fullName evidence="1">Uncharacterized protein</fullName>
    </submittedName>
</protein>